<dbReference type="InterPro" id="IPR037018">
    <property type="entry name" value="GH65_N"/>
</dbReference>
<feature type="domain" description="Glycosyl hydrolase 94 supersandwich" evidence="3">
    <location>
        <begin position="74"/>
        <end position="284"/>
    </location>
</feature>
<dbReference type="InterPro" id="IPR033432">
    <property type="entry name" value="GH94_catalytic"/>
</dbReference>
<dbReference type="Gene3D" id="2.60.420.10">
    <property type="entry name" value="Maltose phosphorylase, domain 3"/>
    <property type="match status" value="1"/>
</dbReference>
<comment type="caution">
    <text evidence="5">The sequence shown here is derived from an EMBL/GenBank/DDBJ whole genome shotgun (WGS) entry which is preliminary data.</text>
</comment>
<proteinExistence type="predicted"/>
<dbReference type="GO" id="GO:0016757">
    <property type="term" value="F:glycosyltransferase activity"/>
    <property type="evidence" value="ECO:0007669"/>
    <property type="project" value="UniProtKB-KW"/>
</dbReference>
<evidence type="ECO:0000259" key="3">
    <source>
        <dbReference type="Pfam" id="PF06165"/>
    </source>
</evidence>
<dbReference type="InterPro" id="IPR010383">
    <property type="entry name" value="Glyco_hydrolase_94_b-supersand"/>
</dbReference>
<protein>
    <recommendedName>
        <fullName evidence="7">Glycosyl hydrolase 36 catalytic domain-containing protein</fullName>
    </recommendedName>
</protein>
<evidence type="ECO:0008006" key="7">
    <source>
        <dbReference type="Google" id="ProtNLM"/>
    </source>
</evidence>
<dbReference type="PANTHER" id="PTHR37469:SF2">
    <property type="entry name" value="CELLOBIONIC ACID PHOSPHORYLASE"/>
    <property type="match status" value="1"/>
</dbReference>
<dbReference type="InterPro" id="IPR008928">
    <property type="entry name" value="6-hairpin_glycosidase_sf"/>
</dbReference>
<dbReference type="Proteomes" id="UP000824135">
    <property type="component" value="Unassembled WGS sequence"/>
</dbReference>
<evidence type="ECO:0000259" key="4">
    <source>
        <dbReference type="Pfam" id="PF17167"/>
    </source>
</evidence>
<evidence type="ECO:0000313" key="6">
    <source>
        <dbReference type="Proteomes" id="UP000824135"/>
    </source>
</evidence>
<evidence type="ECO:0000256" key="1">
    <source>
        <dbReference type="ARBA" id="ARBA00022676"/>
    </source>
</evidence>
<feature type="domain" description="Glycosyl hydrolase 94 catalytic" evidence="4">
    <location>
        <begin position="309"/>
        <end position="693"/>
    </location>
</feature>
<dbReference type="InterPro" id="IPR012341">
    <property type="entry name" value="6hp_glycosidase-like_sf"/>
</dbReference>
<dbReference type="Pfam" id="PF06165">
    <property type="entry name" value="GH94_b-supersand"/>
    <property type="match status" value="1"/>
</dbReference>
<dbReference type="Gene3D" id="1.50.10.10">
    <property type="match status" value="1"/>
</dbReference>
<keyword evidence="2" id="KW-0808">Transferase</keyword>
<gene>
    <name evidence="5" type="ORF">H9728_03860</name>
</gene>
<dbReference type="GO" id="GO:0005975">
    <property type="term" value="P:carbohydrate metabolic process"/>
    <property type="evidence" value="ECO:0007669"/>
    <property type="project" value="InterPro"/>
</dbReference>
<dbReference type="InterPro" id="IPR052047">
    <property type="entry name" value="GH94_Enzymes"/>
</dbReference>
<dbReference type="AlphaFoldDB" id="A0A9D1ZB50"/>
<dbReference type="PANTHER" id="PTHR37469">
    <property type="entry name" value="CELLOBIONIC ACID PHOSPHORYLASE-RELATED"/>
    <property type="match status" value="1"/>
</dbReference>
<accession>A0A9D1ZB50</accession>
<dbReference type="SUPFAM" id="SSF48208">
    <property type="entry name" value="Six-hairpin glycosidases"/>
    <property type="match status" value="1"/>
</dbReference>
<keyword evidence="1" id="KW-0328">Glycosyltransferase</keyword>
<dbReference type="SUPFAM" id="SSF74650">
    <property type="entry name" value="Galactose mutarotase-like"/>
    <property type="match status" value="1"/>
</dbReference>
<dbReference type="Pfam" id="PF17167">
    <property type="entry name" value="Glyco_hydro_94"/>
    <property type="match status" value="1"/>
</dbReference>
<evidence type="ECO:0000313" key="5">
    <source>
        <dbReference type="EMBL" id="HIY78158.1"/>
    </source>
</evidence>
<reference evidence="5" key="2">
    <citation type="submission" date="2021-04" db="EMBL/GenBank/DDBJ databases">
        <authorList>
            <person name="Gilroy R."/>
        </authorList>
    </citation>
    <scope>NUCLEOTIDE SEQUENCE</scope>
    <source>
        <strain evidence="5">CHK199-9574</strain>
    </source>
</reference>
<evidence type="ECO:0000256" key="2">
    <source>
        <dbReference type="ARBA" id="ARBA00022679"/>
    </source>
</evidence>
<organism evidence="5 6">
    <name type="scientific">Candidatus Borkfalkia excrementavium</name>
    <dbReference type="NCBI Taxonomy" id="2838505"/>
    <lineage>
        <taxon>Bacteria</taxon>
        <taxon>Bacillati</taxon>
        <taxon>Bacillota</taxon>
        <taxon>Clostridia</taxon>
        <taxon>Christensenellales</taxon>
        <taxon>Christensenellaceae</taxon>
        <taxon>Candidatus Borkfalkia</taxon>
    </lineage>
</organism>
<dbReference type="EMBL" id="DXCO01000030">
    <property type="protein sequence ID" value="HIY78158.1"/>
    <property type="molecule type" value="Genomic_DNA"/>
</dbReference>
<dbReference type="InterPro" id="IPR011013">
    <property type="entry name" value="Gal_mutarotase_sf_dom"/>
</dbReference>
<dbReference type="Gene3D" id="2.70.98.40">
    <property type="entry name" value="Glycoside hydrolase, family 65, N-terminal domain"/>
    <property type="match status" value="1"/>
</dbReference>
<reference evidence="5" key="1">
    <citation type="journal article" date="2021" name="PeerJ">
        <title>Extensive microbial diversity within the chicken gut microbiome revealed by metagenomics and culture.</title>
        <authorList>
            <person name="Gilroy R."/>
            <person name="Ravi A."/>
            <person name="Getino M."/>
            <person name="Pursley I."/>
            <person name="Horton D.L."/>
            <person name="Alikhan N.F."/>
            <person name="Baker D."/>
            <person name="Gharbi K."/>
            <person name="Hall N."/>
            <person name="Watson M."/>
            <person name="Adriaenssens E.M."/>
            <person name="Foster-Nyarko E."/>
            <person name="Jarju S."/>
            <person name="Secka A."/>
            <person name="Antonio M."/>
            <person name="Oren A."/>
            <person name="Chaudhuri R.R."/>
            <person name="La Ragione R."/>
            <person name="Hildebrand F."/>
            <person name="Pallen M.J."/>
        </authorList>
    </citation>
    <scope>NUCLEOTIDE SEQUENCE</scope>
    <source>
        <strain evidence="5">CHK199-9574</strain>
    </source>
</reference>
<sequence length="764" mass="84294">MKESARGKAAVGKERYSDARGYFDDDLCEFVITDMFPKRPLVNYLWSEDAVADADQFGFGKSLAGIGSFRRGLDCGERLVYIKDRKSGELYSPNRNYGRLPFEQFRCHVGLGYQKIVSVYNGLKVTFTLLVPDAGYAVLYLAEAEELAGKERDLDLYFALRPQANLTVHTSYGSADRDKEFGGLCYPHFSYQAETDYGCLYFASEHGFTSYCVSKGDFCGTYGSWEHPDGVAAQALPSRGTTFEDDYVAAVSLPLRLGPREQKSFAFALAAGRSAAESGALASSLAKTSVFYSQLALQKEKNASYQRVFRAEIPDPLLRSLGNTWLKRQLSLGKTWGRIYGKGFRDVMQDIAAFVSLDIPLARTRILYTLAKQYGNGNTIRMFEPDLLLPYNDGAAWIPATISAFLKESGDFGILEEIVPYLDGGEDSVLGHMVRGVEYLLGDLGSHGLVLLRGGDWNDSLNGAGNLNKGESVWLSLATVKAAKECAEILEKLGKKEEKERILGLAGRLSENILIKGMSGGHFIYAYDDWGGVIGGEESEEGKFYLNPQTWAVLADVGDRDTQNAVMDLVEEKLKCAFGYELCAPPYTKGSDRLGRVSYFVPGMVENASVYVHGVAFKIAADCRLGRGDLAFDTLRSVLCTNPKVQASGVEPYAVTNMFIGPDNPYRAGDAPMSWVTGSAGWLYRDLTEEIFGIKAEFDGLRISPVFPSCWNEAYAERIFRGVLYKISYRRTGRRRIAVEGSEIQGDILPPQTGKDSVAVTVEY</sequence>
<dbReference type="GO" id="GO:0030246">
    <property type="term" value="F:carbohydrate binding"/>
    <property type="evidence" value="ECO:0007669"/>
    <property type="project" value="InterPro"/>
</dbReference>
<name>A0A9D1ZB50_9FIRM</name>